<proteinExistence type="predicted"/>
<gene>
    <name evidence="2" type="ORF">TSPGSL018_5535</name>
</gene>
<evidence type="ECO:0000313" key="2">
    <source>
        <dbReference type="EMBL" id="JAC69794.1"/>
    </source>
</evidence>
<reference evidence="2" key="1">
    <citation type="submission" date="2014-05" db="EMBL/GenBank/DDBJ databases">
        <title>The transcriptome of the halophilic microalga Tetraselmis sp. GSL018 isolated from the Great Salt Lake, Utah.</title>
        <authorList>
            <person name="Jinkerson R.E."/>
            <person name="D'Adamo S."/>
            <person name="Posewitz M.C."/>
        </authorList>
    </citation>
    <scope>NUCLEOTIDE SEQUENCE</scope>
    <source>
        <strain evidence="2">GSL018</strain>
    </source>
</reference>
<accession>A0A061RG87</accession>
<name>A0A061RG87_9CHLO</name>
<dbReference type="EMBL" id="GBEZ01016457">
    <property type="protein sequence ID" value="JAC69794.1"/>
    <property type="molecule type" value="Transcribed_RNA"/>
</dbReference>
<protein>
    <submittedName>
        <fullName evidence="2">Uncharacterized protein</fullName>
    </submittedName>
</protein>
<organism evidence="2">
    <name type="scientific">Tetraselmis sp. GSL018</name>
    <dbReference type="NCBI Taxonomy" id="582737"/>
    <lineage>
        <taxon>Eukaryota</taxon>
        <taxon>Viridiplantae</taxon>
        <taxon>Chlorophyta</taxon>
        <taxon>core chlorophytes</taxon>
        <taxon>Chlorodendrophyceae</taxon>
        <taxon>Chlorodendrales</taxon>
        <taxon>Chlorodendraceae</taxon>
        <taxon>Tetraselmis</taxon>
    </lineage>
</organism>
<feature type="region of interest" description="Disordered" evidence="1">
    <location>
        <begin position="1"/>
        <end position="25"/>
    </location>
</feature>
<feature type="non-terminal residue" evidence="2">
    <location>
        <position position="214"/>
    </location>
</feature>
<dbReference type="AlphaFoldDB" id="A0A061RG87"/>
<sequence>MEVAQTGVKRDIGNGPLNEISAESPEKCLRAQLDSDIETHGHQVGSYVSGVAPQPCLGATVTDDVPFEGHEVEAELQEALEAEKENGTLSRATGQEQDLNSVNIDKDKASHDPTTANAAAYVKDPPILRVLVVVDREHQPIHELKYEQGCGALVDLLSNPEGLYDEVRFLWAPDLTELREALASFRPALVYFLSPADPGDPSGRLRALSIPKCQ</sequence>
<evidence type="ECO:0000256" key="1">
    <source>
        <dbReference type="SAM" id="MobiDB-lite"/>
    </source>
</evidence>